<feature type="region of interest" description="Disordered" evidence="8">
    <location>
        <begin position="258"/>
        <end position="293"/>
    </location>
</feature>
<dbReference type="GO" id="GO:0016746">
    <property type="term" value="F:acyltransferase activity"/>
    <property type="evidence" value="ECO:0007669"/>
    <property type="project" value="UniProtKB-KW"/>
</dbReference>
<evidence type="ECO:0000256" key="5">
    <source>
        <dbReference type="ARBA" id="ARBA00023098"/>
    </source>
</evidence>
<evidence type="ECO:0000256" key="2">
    <source>
        <dbReference type="ARBA" id="ARBA00022679"/>
    </source>
</evidence>
<feature type="domain" description="Phospholipid/glycerol acyltransferase" evidence="10">
    <location>
        <begin position="76"/>
        <end position="188"/>
    </location>
</feature>
<organism evidence="11 12">
    <name type="scientific">Saltatorellus ferox</name>
    <dbReference type="NCBI Taxonomy" id="2528018"/>
    <lineage>
        <taxon>Bacteria</taxon>
        <taxon>Pseudomonadati</taxon>
        <taxon>Planctomycetota</taxon>
        <taxon>Planctomycetia</taxon>
        <taxon>Planctomycetia incertae sedis</taxon>
        <taxon>Saltatorellus</taxon>
    </lineage>
</organism>
<keyword evidence="7 11" id="KW-0012">Acyltransferase</keyword>
<evidence type="ECO:0000313" key="12">
    <source>
        <dbReference type="Proteomes" id="UP000320390"/>
    </source>
</evidence>
<dbReference type="GO" id="GO:0006629">
    <property type="term" value="P:lipid metabolic process"/>
    <property type="evidence" value="ECO:0007669"/>
    <property type="project" value="UniProtKB-KW"/>
</dbReference>
<dbReference type="SMART" id="SM00563">
    <property type="entry name" value="PlsC"/>
    <property type="match status" value="1"/>
</dbReference>
<dbReference type="Proteomes" id="UP000320390">
    <property type="component" value="Chromosome"/>
</dbReference>
<dbReference type="RefSeq" id="WP_145197612.1">
    <property type="nucleotide sequence ID" value="NZ_CP036434.1"/>
</dbReference>
<dbReference type="PANTHER" id="PTHR23063">
    <property type="entry name" value="PHOSPHOLIPID ACYLTRANSFERASE"/>
    <property type="match status" value="1"/>
</dbReference>
<protein>
    <submittedName>
        <fullName evidence="11">2-acyl-glycerophospho-ethanolamine acyltransferase</fullName>
    </submittedName>
</protein>
<dbReference type="Pfam" id="PF01553">
    <property type="entry name" value="Acyltransferase"/>
    <property type="match status" value="1"/>
</dbReference>
<comment type="subcellular location">
    <subcellularLocation>
        <location evidence="1">Membrane</location>
    </subcellularLocation>
</comment>
<evidence type="ECO:0000256" key="8">
    <source>
        <dbReference type="SAM" id="MobiDB-lite"/>
    </source>
</evidence>
<evidence type="ECO:0000259" key="10">
    <source>
        <dbReference type="SMART" id="SM00563"/>
    </source>
</evidence>
<sequence>MSLRVLLRLLLLPCVTVPLFLGWLLTRPVAWLIPGTDAPLQRLWIGTWARAVLWIMGVEARFEGPVPRRAGEEEAYFLVANHLSYVDIPLLLSRLDARFLAKSEIASWPVLGFLARSTGTLFVDRSRKRDLTRVITEVKSVLARGPGVIVFPEGTSTDGSQVERFKPSLFEVPVETGVPVRVAALHYHAPRGPRPAWEAVCWWGDAPFGSHFLTFLNQPRTVATVTFSPEILRTPEKSEAGARKALAQAAQLATERCFTPSREAASQGATAADAAADSKADSSAGPTTPITSR</sequence>
<evidence type="ECO:0000256" key="3">
    <source>
        <dbReference type="ARBA" id="ARBA00022692"/>
    </source>
</evidence>
<feature type="compositionally biased region" description="Low complexity" evidence="8">
    <location>
        <begin position="264"/>
        <end position="284"/>
    </location>
</feature>
<evidence type="ECO:0000256" key="9">
    <source>
        <dbReference type="SAM" id="Phobius"/>
    </source>
</evidence>
<keyword evidence="4 9" id="KW-1133">Transmembrane helix</keyword>
<keyword evidence="3 9" id="KW-0812">Transmembrane</keyword>
<accession>A0A518ESB8</accession>
<reference evidence="11 12" key="1">
    <citation type="submission" date="2019-02" db="EMBL/GenBank/DDBJ databases">
        <title>Deep-cultivation of Planctomycetes and their phenomic and genomic characterization uncovers novel biology.</title>
        <authorList>
            <person name="Wiegand S."/>
            <person name="Jogler M."/>
            <person name="Boedeker C."/>
            <person name="Pinto D."/>
            <person name="Vollmers J."/>
            <person name="Rivas-Marin E."/>
            <person name="Kohn T."/>
            <person name="Peeters S.H."/>
            <person name="Heuer A."/>
            <person name="Rast P."/>
            <person name="Oberbeckmann S."/>
            <person name="Bunk B."/>
            <person name="Jeske O."/>
            <person name="Meyerdierks A."/>
            <person name="Storesund J.E."/>
            <person name="Kallscheuer N."/>
            <person name="Luecker S."/>
            <person name="Lage O.M."/>
            <person name="Pohl T."/>
            <person name="Merkel B.J."/>
            <person name="Hornburger P."/>
            <person name="Mueller R.-W."/>
            <person name="Bruemmer F."/>
            <person name="Labrenz M."/>
            <person name="Spormann A.M."/>
            <person name="Op den Camp H."/>
            <person name="Overmann J."/>
            <person name="Amann R."/>
            <person name="Jetten M.S.M."/>
            <person name="Mascher T."/>
            <person name="Medema M.H."/>
            <person name="Devos D.P."/>
            <person name="Kaster A.-K."/>
            <person name="Ovreas L."/>
            <person name="Rohde M."/>
            <person name="Galperin M.Y."/>
            <person name="Jogler C."/>
        </authorList>
    </citation>
    <scope>NUCLEOTIDE SEQUENCE [LARGE SCALE GENOMIC DNA]</scope>
    <source>
        <strain evidence="11 12">Poly30</strain>
    </source>
</reference>
<keyword evidence="6 9" id="KW-0472">Membrane</keyword>
<evidence type="ECO:0000256" key="1">
    <source>
        <dbReference type="ARBA" id="ARBA00004370"/>
    </source>
</evidence>
<name>A0A518ESB8_9BACT</name>
<evidence type="ECO:0000256" key="4">
    <source>
        <dbReference type="ARBA" id="ARBA00022989"/>
    </source>
</evidence>
<proteinExistence type="predicted"/>
<dbReference type="EMBL" id="CP036434">
    <property type="protein sequence ID" value="QDV06962.1"/>
    <property type="molecule type" value="Genomic_DNA"/>
</dbReference>
<dbReference type="PANTHER" id="PTHR23063:SF52">
    <property type="entry name" value="LYSOPHOSPHATIDYLCHOLINE ACYLTRANSFERASE"/>
    <property type="match status" value="1"/>
</dbReference>
<dbReference type="AlphaFoldDB" id="A0A518ESB8"/>
<keyword evidence="5" id="KW-0443">Lipid metabolism</keyword>
<keyword evidence="12" id="KW-1185">Reference proteome</keyword>
<evidence type="ECO:0000313" key="11">
    <source>
        <dbReference type="EMBL" id="QDV06962.1"/>
    </source>
</evidence>
<dbReference type="SUPFAM" id="SSF69593">
    <property type="entry name" value="Glycerol-3-phosphate (1)-acyltransferase"/>
    <property type="match status" value="1"/>
</dbReference>
<evidence type="ECO:0000256" key="6">
    <source>
        <dbReference type="ARBA" id="ARBA00023136"/>
    </source>
</evidence>
<dbReference type="GO" id="GO:0016020">
    <property type="term" value="C:membrane"/>
    <property type="evidence" value="ECO:0007669"/>
    <property type="project" value="UniProtKB-SubCell"/>
</dbReference>
<dbReference type="InterPro" id="IPR002123">
    <property type="entry name" value="Plipid/glycerol_acylTrfase"/>
</dbReference>
<keyword evidence="2 11" id="KW-0808">Transferase</keyword>
<dbReference type="CDD" id="cd07989">
    <property type="entry name" value="LPLAT_AGPAT-like"/>
    <property type="match status" value="1"/>
</dbReference>
<feature type="transmembrane region" description="Helical" evidence="9">
    <location>
        <begin position="5"/>
        <end position="25"/>
    </location>
</feature>
<dbReference type="OrthoDB" id="9803035at2"/>
<evidence type="ECO:0000256" key="7">
    <source>
        <dbReference type="ARBA" id="ARBA00023315"/>
    </source>
</evidence>
<gene>
    <name evidence="11" type="ORF">Poly30_24800</name>
</gene>